<evidence type="ECO:0000313" key="3">
    <source>
        <dbReference type="Proteomes" id="UP000789405"/>
    </source>
</evidence>
<dbReference type="OrthoDB" id="2285352at2759"/>
<reference evidence="2" key="1">
    <citation type="submission" date="2021-06" db="EMBL/GenBank/DDBJ databases">
        <authorList>
            <person name="Kallberg Y."/>
            <person name="Tangrot J."/>
            <person name="Rosling A."/>
        </authorList>
    </citation>
    <scope>NUCLEOTIDE SEQUENCE</scope>
    <source>
        <strain evidence="2">MA453B</strain>
    </source>
</reference>
<dbReference type="Proteomes" id="UP000789405">
    <property type="component" value="Unassembled WGS sequence"/>
</dbReference>
<dbReference type="AlphaFoldDB" id="A0A9N9FRR1"/>
<accession>A0A9N9FRR1</accession>
<organism evidence="2 3">
    <name type="scientific">Dentiscutata erythropus</name>
    <dbReference type="NCBI Taxonomy" id="1348616"/>
    <lineage>
        <taxon>Eukaryota</taxon>
        <taxon>Fungi</taxon>
        <taxon>Fungi incertae sedis</taxon>
        <taxon>Mucoromycota</taxon>
        <taxon>Glomeromycotina</taxon>
        <taxon>Glomeromycetes</taxon>
        <taxon>Diversisporales</taxon>
        <taxon>Gigasporaceae</taxon>
        <taxon>Dentiscutata</taxon>
    </lineage>
</organism>
<protein>
    <submittedName>
        <fullName evidence="2">21655_t:CDS:1</fullName>
    </submittedName>
</protein>
<feature type="region of interest" description="Disordered" evidence="1">
    <location>
        <begin position="26"/>
        <end position="46"/>
    </location>
</feature>
<name>A0A9N9FRR1_9GLOM</name>
<gene>
    <name evidence="2" type="ORF">DERYTH_LOCUS5559</name>
</gene>
<keyword evidence="3" id="KW-1185">Reference proteome</keyword>
<proteinExistence type="predicted"/>
<feature type="compositionally biased region" description="Polar residues" evidence="1">
    <location>
        <begin position="29"/>
        <end position="46"/>
    </location>
</feature>
<evidence type="ECO:0000313" key="2">
    <source>
        <dbReference type="EMBL" id="CAG8557222.1"/>
    </source>
</evidence>
<comment type="caution">
    <text evidence="2">The sequence shown here is derived from an EMBL/GenBank/DDBJ whole genome shotgun (WGS) entry which is preliminary data.</text>
</comment>
<evidence type="ECO:0000256" key="1">
    <source>
        <dbReference type="SAM" id="MobiDB-lite"/>
    </source>
</evidence>
<sequence>MEDNNSVKSEITVKFVENCFIPTDDESEVSSQESKSPGLIAQTNRSTVKENRREVIKKTLSYNLPRGLTEYLHPYEDVKFTQKGIYYNQQHCIWYYIEHISNRLKQKTKKKHLTRNWKGPTAQCWCDNKLYSPSDECSKCYSDLKLWITLKKYSIDKIAKCYWATSDDEELENYYHKNNYIWSDDESMSNFTCNTFNLIDDSLIEQWESESVSENLLLDFTDEEREGNTIPFPTEDLNNFSWWLELLEKLSKHYYKKFNNFSKLISVTPFGGRLPIQLSTFRGTTQTTNIRTQKKKNFASWSLQPSSQLPENYKIEVRHQNTI</sequence>
<dbReference type="EMBL" id="CAJVPY010002339">
    <property type="protein sequence ID" value="CAG8557222.1"/>
    <property type="molecule type" value="Genomic_DNA"/>
</dbReference>